<organism evidence="1 2">
    <name type="scientific">Polyporus arcularius HHB13444</name>
    <dbReference type="NCBI Taxonomy" id="1314778"/>
    <lineage>
        <taxon>Eukaryota</taxon>
        <taxon>Fungi</taxon>
        <taxon>Dikarya</taxon>
        <taxon>Basidiomycota</taxon>
        <taxon>Agaricomycotina</taxon>
        <taxon>Agaricomycetes</taxon>
        <taxon>Polyporales</taxon>
        <taxon>Polyporaceae</taxon>
        <taxon>Polyporus</taxon>
    </lineage>
</organism>
<keyword evidence="2" id="KW-1185">Reference proteome</keyword>
<evidence type="ECO:0000313" key="2">
    <source>
        <dbReference type="Proteomes" id="UP000308197"/>
    </source>
</evidence>
<dbReference type="Proteomes" id="UP000308197">
    <property type="component" value="Unassembled WGS sequence"/>
</dbReference>
<dbReference type="InParanoid" id="A0A5C3NJH7"/>
<proteinExistence type="predicted"/>
<dbReference type="EMBL" id="ML213340">
    <property type="protein sequence ID" value="TFK77656.1"/>
    <property type="molecule type" value="Genomic_DNA"/>
</dbReference>
<sequence length="116" mass="12638">MADILGFIALTTRVCRDIDLAQSIHVSAELGPPLRLPPTIVDFLAAGLNLSTEDVEECWAVLKEVVWDAPGPEQSVRQVETVFEVHGHASGIASRTFYPPTTTCTQAMSSRNRGFL</sequence>
<gene>
    <name evidence="1" type="ORF">K466DRAFT_607885</name>
</gene>
<reference evidence="1 2" key="1">
    <citation type="journal article" date="2019" name="Nat. Ecol. Evol.">
        <title>Megaphylogeny resolves global patterns of mushroom evolution.</title>
        <authorList>
            <person name="Varga T."/>
            <person name="Krizsan K."/>
            <person name="Foldi C."/>
            <person name="Dima B."/>
            <person name="Sanchez-Garcia M."/>
            <person name="Sanchez-Ramirez S."/>
            <person name="Szollosi G.J."/>
            <person name="Szarkandi J.G."/>
            <person name="Papp V."/>
            <person name="Albert L."/>
            <person name="Andreopoulos W."/>
            <person name="Angelini C."/>
            <person name="Antonin V."/>
            <person name="Barry K.W."/>
            <person name="Bougher N.L."/>
            <person name="Buchanan P."/>
            <person name="Buyck B."/>
            <person name="Bense V."/>
            <person name="Catcheside P."/>
            <person name="Chovatia M."/>
            <person name="Cooper J."/>
            <person name="Damon W."/>
            <person name="Desjardin D."/>
            <person name="Finy P."/>
            <person name="Geml J."/>
            <person name="Haridas S."/>
            <person name="Hughes K."/>
            <person name="Justo A."/>
            <person name="Karasinski D."/>
            <person name="Kautmanova I."/>
            <person name="Kiss B."/>
            <person name="Kocsube S."/>
            <person name="Kotiranta H."/>
            <person name="LaButti K.M."/>
            <person name="Lechner B.E."/>
            <person name="Liimatainen K."/>
            <person name="Lipzen A."/>
            <person name="Lukacs Z."/>
            <person name="Mihaltcheva S."/>
            <person name="Morgado L.N."/>
            <person name="Niskanen T."/>
            <person name="Noordeloos M.E."/>
            <person name="Ohm R.A."/>
            <person name="Ortiz-Santana B."/>
            <person name="Ovrebo C."/>
            <person name="Racz N."/>
            <person name="Riley R."/>
            <person name="Savchenko A."/>
            <person name="Shiryaev A."/>
            <person name="Soop K."/>
            <person name="Spirin V."/>
            <person name="Szebenyi C."/>
            <person name="Tomsovsky M."/>
            <person name="Tulloss R.E."/>
            <person name="Uehling J."/>
            <person name="Grigoriev I.V."/>
            <person name="Vagvolgyi C."/>
            <person name="Papp T."/>
            <person name="Martin F.M."/>
            <person name="Miettinen O."/>
            <person name="Hibbett D.S."/>
            <person name="Nagy L.G."/>
        </authorList>
    </citation>
    <scope>NUCLEOTIDE SEQUENCE [LARGE SCALE GENOMIC DNA]</scope>
    <source>
        <strain evidence="1 2">HHB13444</strain>
    </source>
</reference>
<protein>
    <submittedName>
        <fullName evidence="1">Uncharacterized protein</fullName>
    </submittedName>
</protein>
<evidence type="ECO:0000313" key="1">
    <source>
        <dbReference type="EMBL" id="TFK77656.1"/>
    </source>
</evidence>
<dbReference type="STRING" id="1314778.A0A5C3NJH7"/>
<name>A0A5C3NJH7_9APHY</name>
<accession>A0A5C3NJH7</accession>
<dbReference type="AlphaFoldDB" id="A0A5C3NJH7"/>